<dbReference type="InterPro" id="IPR005467">
    <property type="entry name" value="His_kinase_dom"/>
</dbReference>
<dbReference type="InterPro" id="IPR036890">
    <property type="entry name" value="HATPase_C_sf"/>
</dbReference>
<keyword evidence="4 7" id="KW-0418">Kinase</keyword>
<feature type="region of interest" description="Disordered" evidence="5">
    <location>
        <begin position="1"/>
        <end position="20"/>
    </location>
</feature>
<keyword evidence="3 7" id="KW-0808">Transferase</keyword>
<dbReference type="GO" id="GO:0030295">
    <property type="term" value="F:protein kinase activator activity"/>
    <property type="evidence" value="ECO:0007669"/>
    <property type="project" value="TreeGrafter"/>
</dbReference>
<evidence type="ECO:0000259" key="6">
    <source>
        <dbReference type="PROSITE" id="PS50109"/>
    </source>
</evidence>
<dbReference type="InterPro" id="IPR050351">
    <property type="entry name" value="BphY/WalK/GraS-like"/>
</dbReference>
<dbReference type="EC" id="2.7.13.3" evidence="2"/>
<dbReference type="GO" id="GO:0007234">
    <property type="term" value="P:osmosensory signaling via phosphorelay pathway"/>
    <property type="evidence" value="ECO:0007669"/>
    <property type="project" value="TreeGrafter"/>
</dbReference>
<evidence type="ECO:0000256" key="3">
    <source>
        <dbReference type="ARBA" id="ARBA00022679"/>
    </source>
</evidence>
<evidence type="ECO:0000256" key="1">
    <source>
        <dbReference type="ARBA" id="ARBA00000085"/>
    </source>
</evidence>
<feature type="domain" description="Histidine kinase" evidence="6">
    <location>
        <begin position="26"/>
        <end position="253"/>
    </location>
</feature>
<evidence type="ECO:0000256" key="5">
    <source>
        <dbReference type="SAM" id="MobiDB-lite"/>
    </source>
</evidence>
<dbReference type="SUPFAM" id="SSF55874">
    <property type="entry name" value="ATPase domain of HSP90 chaperone/DNA topoisomerase II/histidine kinase"/>
    <property type="match status" value="1"/>
</dbReference>
<evidence type="ECO:0000256" key="4">
    <source>
        <dbReference type="ARBA" id="ARBA00022777"/>
    </source>
</evidence>
<dbReference type="PANTHER" id="PTHR42878">
    <property type="entry name" value="TWO-COMPONENT HISTIDINE KINASE"/>
    <property type="match status" value="1"/>
</dbReference>
<organism evidence="7 8">
    <name type="scientific">Crateriforma conspicua</name>
    <dbReference type="NCBI Taxonomy" id="2527996"/>
    <lineage>
        <taxon>Bacteria</taxon>
        <taxon>Pseudomonadati</taxon>
        <taxon>Planctomycetota</taxon>
        <taxon>Planctomycetia</taxon>
        <taxon>Planctomycetales</taxon>
        <taxon>Planctomycetaceae</taxon>
        <taxon>Crateriforma</taxon>
    </lineage>
</organism>
<dbReference type="GO" id="GO:0004673">
    <property type="term" value="F:protein histidine kinase activity"/>
    <property type="evidence" value="ECO:0007669"/>
    <property type="project" value="UniProtKB-EC"/>
</dbReference>
<comment type="caution">
    <text evidence="7">The sequence shown here is derived from an EMBL/GenBank/DDBJ whole genome shotgun (WGS) entry which is preliminary data.</text>
</comment>
<dbReference type="PROSITE" id="PS50109">
    <property type="entry name" value="HIS_KIN"/>
    <property type="match status" value="1"/>
</dbReference>
<accession>A0A5C5Y262</accession>
<name>A0A5C5Y262_9PLAN</name>
<evidence type="ECO:0000313" key="8">
    <source>
        <dbReference type="Proteomes" id="UP000317238"/>
    </source>
</evidence>
<gene>
    <name evidence="7" type="primary">saeS</name>
    <name evidence="7" type="ORF">Pan14r_05790</name>
</gene>
<dbReference type="InterPro" id="IPR003594">
    <property type="entry name" value="HATPase_dom"/>
</dbReference>
<dbReference type="Proteomes" id="UP000317238">
    <property type="component" value="Unassembled WGS sequence"/>
</dbReference>
<comment type="catalytic activity">
    <reaction evidence="1">
        <text>ATP + protein L-histidine = ADP + protein N-phospho-L-histidine.</text>
        <dbReference type="EC" id="2.7.13.3"/>
    </reaction>
</comment>
<keyword evidence="8" id="KW-1185">Reference proteome</keyword>
<dbReference type="PANTHER" id="PTHR42878:SF14">
    <property type="entry name" value="OSMOLARITY TWO-COMPONENT SYSTEM PROTEIN SSK1"/>
    <property type="match status" value="1"/>
</dbReference>
<dbReference type="Pfam" id="PF02518">
    <property type="entry name" value="HATPase_c"/>
    <property type="match status" value="1"/>
</dbReference>
<sequence length="262" mass="28939">MDGSDKKSSGTPPQDGVTIDPKDLRRMLHDLRGPVRHVRGFHSIAAEAWQRIADDDLRQKHAEDVTDIEDSLNVIQRAGRSMDELLDAIRSWCMAIMPPDPGTMVGEKPLTEILRQSWDDVCRQHSIGDAKLDIHAGADPDVDFDSFEKMLHQVLDNAFRYRDDKRTLEVTVEVKPTSDGWTCLIRDNGVGFPPQLAPRLLRPFERGSAANPMRPGMGLAIADALAKRQNCGLVLCGEIDGGAAVEITHPMLRPHSDGPDPG</sequence>
<reference evidence="7 8" key="1">
    <citation type="submission" date="2019-02" db="EMBL/GenBank/DDBJ databases">
        <title>Deep-cultivation of Planctomycetes and their phenomic and genomic characterization uncovers novel biology.</title>
        <authorList>
            <person name="Wiegand S."/>
            <person name="Jogler M."/>
            <person name="Boedeker C."/>
            <person name="Pinto D."/>
            <person name="Vollmers J."/>
            <person name="Rivas-Marin E."/>
            <person name="Kohn T."/>
            <person name="Peeters S.H."/>
            <person name="Heuer A."/>
            <person name="Rast P."/>
            <person name="Oberbeckmann S."/>
            <person name="Bunk B."/>
            <person name="Jeske O."/>
            <person name="Meyerdierks A."/>
            <person name="Storesund J.E."/>
            <person name="Kallscheuer N."/>
            <person name="Luecker S."/>
            <person name="Lage O.M."/>
            <person name="Pohl T."/>
            <person name="Merkel B.J."/>
            <person name="Hornburger P."/>
            <person name="Mueller R.-W."/>
            <person name="Bruemmer F."/>
            <person name="Labrenz M."/>
            <person name="Spormann A.M."/>
            <person name="Op Den Camp H."/>
            <person name="Overmann J."/>
            <person name="Amann R."/>
            <person name="Jetten M.S.M."/>
            <person name="Mascher T."/>
            <person name="Medema M.H."/>
            <person name="Devos D.P."/>
            <person name="Kaster A.-K."/>
            <person name="Ovreas L."/>
            <person name="Rohde M."/>
            <person name="Galperin M.Y."/>
            <person name="Jogler C."/>
        </authorList>
    </citation>
    <scope>NUCLEOTIDE SEQUENCE [LARGE SCALE GENOMIC DNA]</scope>
    <source>
        <strain evidence="7 8">Pan14r</strain>
    </source>
</reference>
<dbReference type="SMART" id="SM00387">
    <property type="entry name" value="HATPase_c"/>
    <property type="match status" value="1"/>
</dbReference>
<evidence type="ECO:0000313" key="7">
    <source>
        <dbReference type="EMBL" id="TWT68335.1"/>
    </source>
</evidence>
<dbReference type="AlphaFoldDB" id="A0A5C5Y262"/>
<dbReference type="EMBL" id="SJPL01000001">
    <property type="protein sequence ID" value="TWT68335.1"/>
    <property type="molecule type" value="Genomic_DNA"/>
</dbReference>
<protein>
    <recommendedName>
        <fullName evidence="2">histidine kinase</fullName>
        <ecNumber evidence="2">2.7.13.3</ecNumber>
    </recommendedName>
</protein>
<proteinExistence type="predicted"/>
<dbReference type="GO" id="GO:0000156">
    <property type="term" value="F:phosphorelay response regulator activity"/>
    <property type="evidence" value="ECO:0007669"/>
    <property type="project" value="TreeGrafter"/>
</dbReference>
<dbReference type="Gene3D" id="3.30.565.10">
    <property type="entry name" value="Histidine kinase-like ATPase, C-terminal domain"/>
    <property type="match status" value="1"/>
</dbReference>
<evidence type="ECO:0000256" key="2">
    <source>
        <dbReference type="ARBA" id="ARBA00012438"/>
    </source>
</evidence>